<keyword evidence="7" id="KW-0804">Transcription</keyword>
<evidence type="ECO:0000313" key="10">
    <source>
        <dbReference type="EMBL" id="EPB84079.1"/>
    </source>
</evidence>
<evidence type="ECO:0000256" key="7">
    <source>
        <dbReference type="ARBA" id="ARBA00023163"/>
    </source>
</evidence>
<feature type="compositionally biased region" description="Polar residues" evidence="9">
    <location>
        <begin position="309"/>
        <end position="321"/>
    </location>
</feature>
<dbReference type="eggNOG" id="ENOG502RAX6">
    <property type="taxonomic scope" value="Eukaryota"/>
</dbReference>
<evidence type="ECO:0000256" key="3">
    <source>
        <dbReference type="ARBA" id="ARBA00006922"/>
    </source>
</evidence>
<dbReference type="Pfam" id="PF08528">
    <property type="entry name" value="Whi5"/>
    <property type="match status" value="1"/>
</dbReference>
<evidence type="ECO:0000256" key="9">
    <source>
        <dbReference type="SAM" id="MobiDB-lite"/>
    </source>
</evidence>
<evidence type="ECO:0000256" key="2">
    <source>
        <dbReference type="ARBA" id="ARBA00004496"/>
    </source>
</evidence>
<evidence type="ECO:0000256" key="4">
    <source>
        <dbReference type="ARBA" id="ARBA00022490"/>
    </source>
</evidence>
<keyword evidence="6" id="KW-0805">Transcription regulation</keyword>
<comment type="similarity">
    <text evidence="3">Belongs to the WHI5/NRM1 family.</text>
</comment>
<dbReference type="GO" id="GO:0005737">
    <property type="term" value="C:cytoplasm"/>
    <property type="evidence" value="ECO:0007669"/>
    <property type="project" value="UniProtKB-SubCell"/>
</dbReference>
<evidence type="ECO:0000256" key="6">
    <source>
        <dbReference type="ARBA" id="ARBA00023015"/>
    </source>
</evidence>
<evidence type="ECO:0000256" key="8">
    <source>
        <dbReference type="ARBA" id="ARBA00023242"/>
    </source>
</evidence>
<evidence type="ECO:0000313" key="11">
    <source>
        <dbReference type="Proteomes" id="UP000014254"/>
    </source>
</evidence>
<reference evidence="11" key="1">
    <citation type="submission" date="2013-05" db="EMBL/GenBank/DDBJ databases">
        <title>The Genome sequence of Mucor circinelloides f. circinelloides 1006PhL.</title>
        <authorList>
            <consortium name="The Broad Institute Genomics Platform"/>
            <person name="Cuomo C."/>
            <person name="Earl A."/>
            <person name="Findley K."/>
            <person name="Lee S.C."/>
            <person name="Walker B."/>
            <person name="Young S."/>
            <person name="Zeng Q."/>
            <person name="Gargeya S."/>
            <person name="Fitzgerald M."/>
            <person name="Haas B."/>
            <person name="Abouelleil A."/>
            <person name="Allen A.W."/>
            <person name="Alvarado L."/>
            <person name="Arachchi H.M."/>
            <person name="Berlin A.M."/>
            <person name="Chapman S.B."/>
            <person name="Gainer-Dewar J."/>
            <person name="Goldberg J."/>
            <person name="Griggs A."/>
            <person name="Gujja S."/>
            <person name="Hansen M."/>
            <person name="Howarth C."/>
            <person name="Imamovic A."/>
            <person name="Ireland A."/>
            <person name="Larimer J."/>
            <person name="McCowan C."/>
            <person name="Murphy C."/>
            <person name="Pearson M."/>
            <person name="Poon T.W."/>
            <person name="Priest M."/>
            <person name="Roberts A."/>
            <person name="Saif S."/>
            <person name="Shea T."/>
            <person name="Sisk P."/>
            <person name="Sykes S."/>
            <person name="Wortman J."/>
            <person name="Nusbaum C."/>
            <person name="Birren B."/>
        </authorList>
    </citation>
    <scope>NUCLEOTIDE SEQUENCE [LARGE SCALE GENOMIC DNA]</scope>
    <source>
        <strain evidence="11">1006PhL</strain>
    </source>
</reference>
<dbReference type="EMBL" id="KE124049">
    <property type="protein sequence ID" value="EPB84079.1"/>
    <property type="molecule type" value="Genomic_DNA"/>
</dbReference>
<feature type="region of interest" description="Disordered" evidence="9">
    <location>
        <begin position="94"/>
        <end position="124"/>
    </location>
</feature>
<dbReference type="AlphaFoldDB" id="S2J352"/>
<proteinExistence type="inferred from homology"/>
<dbReference type="InterPro" id="IPR013734">
    <property type="entry name" value="TF_Nrm1/Whi5"/>
</dbReference>
<gene>
    <name evidence="10" type="ORF">HMPREF1544_09138</name>
</gene>
<dbReference type="GO" id="GO:0005634">
    <property type="term" value="C:nucleus"/>
    <property type="evidence" value="ECO:0007669"/>
    <property type="project" value="UniProtKB-SubCell"/>
</dbReference>
<feature type="region of interest" description="Disordered" evidence="9">
    <location>
        <begin position="216"/>
        <end position="255"/>
    </location>
</feature>
<comment type="subcellular location">
    <subcellularLocation>
        <location evidence="2">Cytoplasm</location>
    </subcellularLocation>
    <subcellularLocation>
        <location evidence="1">Nucleus</location>
    </subcellularLocation>
</comment>
<name>S2J352_MUCC1</name>
<dbReference type="InParanoid" id="S2J352"/>
<accession>S2J352</accession>
<protein>
    <submittedName>
        <fullName evidence="10">Uncharacterized protein</fullName>
    </submittedName>
</protein>
<keyword evidence="8" id="KW-0539">Nucleus</keyword>
<organism evidence="10 11">
    <name type="scientific">Mucor circinelloides f. circinelloides (strain 1006PhL)</name>
    <name type="common">Mucormycosis agent</name>
    <name type="synonym">Calyptromyces circinelloides</name>
    <dbReference type="NCBI Taxonomy" id="1220926"/>
    <lineage>
        <taxon>Eukaryota</taxon>
        <taxon>Fungi</taxon>
        <taxon>Fungi incertae sedis</taxon>
        <taxon>Mucoromycota</taxon>
        <taxon>Mucoromycotina</taxon>
        <taxon>Mucoromycetes</taxon>
        <taxon>Mucorales</taxon>
        <taxon>Mucorineae</taxon>
        <taxon>Mucoraceae</taxon>
        <taxon>Mucor</taxon>
    </lineage>
</organism>
<keyword evidence="5" id="KW-0678">Repressor</keyword>
<dbReference type="Proteomes" id="UP000014254">
    <property type="component" value="Unassembled WGS sequence"/>
</dbReference>
<feature type="compositionally biased region" description="Acidic residues" evidence="9">
    <location>
        <begin position="235"/>
        <end position="247"/>
    </location>
</feature>
<dbReference type="VEuPathDB" id="FungiDB:HMPREF1544_09138"/>
<keyword evidence="11" id="KW-1185">Reference proteome</keyword>
<evidence type="ECO:0000256" key="5">
    <source>
        <dbReference type="ARBA" id="ARBA00022491"/>
    </source>
</evidence>
<sequence>MHSNNSSNHNYLSEHLPVFVNGSNQDILKHVESLRTRLNFARFKLRNGWEKNSLGDVECFWKQRQRQLIKEIPIPRFTQQDIIDKRSYIPASGARYAKSKKPKHQSRAQLQQKKHQDRQKSASNCHDNISIASQQQQPQQQSTYFFHHYDKDVWNSKKPTTYSPELTPPPTASIRNHSISSFDASFVPNDLNGEPSNVQNSLDYLSYAIAMTEREHSPINSQRQDSDHIPKEPTLLEDDGEEDEDTDVNLRDDVSPDWTRTSQLRLSLSIPNQLIVEKDDKSVPTSPASATNAAAQAMLMFVKREQDQQDQPPNIHTVSSN</sequence>
<evidence type="ECO:0000256" key="1">
    <source>
        <dbReference type="ARBA" id="ARBA00004123"/>
    </source>
</evidence>
<dbReference type="OrthoDB" id="2359117at2759"/>
<keyword evidence="4" id="KW-0963">Cytoplasm</keyword>
<feature type="region of interest" description="Disordered" evidence="9">
    <location>
        <begin position="302"/>
        <end position="321"/>
    </location>
</feature>
<dbReference type="OMA" id="VECFWKQ"/>
<feature type="compositionally biased region" description="Basic residues" evidence="9">
    <location>
        <begin position="97"/>
        <end position="117"/>
    </location>
</feature>